<evidence type="ECO:0000256" key="3">
    <source>
        <dbReference type="ARBA" id="ARBA00023002"/>
    </source>
</evidence>
<dbReference type="InterPro" id="IPR000627">
    <property type="entry name" value="Intradiol_dOase_C"/>
</dbReference>
<dbReference type="EMBL" id="KV428152">
    <property type="protein sequence ID" value="KZT35109.1"/>
    <property type="molecule type" value="Genomic_DNA"/>
</dbReference>
<dbReference type="PANTHER" id="PTHR33711">
    <property type="entry name" value="DIOXYGENASE, PUTATIVE (AFU_ORTHOLOGUE AFUA_2G02910)-RELATED"/>
    <property type="match status" value="1"/>
</dbReference>
<dbReference type="OrthoDB" id="121380at2759"/>
<dbReference type="SUPFAM" id="SSF49482">
    <property type="entry name" value="Aromatic compound dioxygenase"/>
    <property type="match status" value="1"/>
</dbReference>
<evidence type="ECO:0000313" key="6">
    <source>
        <dbReference type="Proteomes" id="UP000076798"/>
    </source>
</evidence>
<evidence type="ECO:0000256" key="2">
    <source>
        <dbReference type="ARBA" id="ARBA00022964"/>
    </source>
</evidence>
<dbReference type="InterPro" id="IPR050770">
    <property type="entry name" value="Intradiol_RC_Dioxygenase"/>
</dbReference>
<name>A0A166A9K0_9AGAM</name>
<dbReference type="AlphaFoldDB" id="A0A166A9K0"/>
<keyword evidence="2 5" id="KW-0223">Dioxygenase</keyword>
<sequence length="286" mass="32116">MTTTQNGEYTSPTNIFHPARPLRTPPLSLLLTAFRALYINLSPWSENVLFWRFFRGRKNAQAEIEGPYYVLGAPFREVDVGSGKAVLATKEMMKENQPFLFTGRVTTTDGEPIPGALIDIWHANTNSQYYFASYTLRGKLHTDLNGRFEILTVAPGGYLGRAGHFHYIVTPPEECGDLNPVTTQAYVCGGNNEKELDGDFANWFRKPRYQNTVQAWSLPSSSTSIDESDRVKSHYSFPVVNTLDAETDEAVKRWNKWLEAEGDGEGVKIEAGGYMGTTLTKKGRWL</sequence>
<evidence type="ECO:0000256" key="1">
    <source>
        <dbReference type="ARBA" id="ARBA00007825"/>
    </source>
</evidence>
<keyword evidence="6" id="KW-1185">Reference proteome</keyword>
<protein>
    <submittedName>
        <fullName evidence="5">Aromatic compound dioxygenase</fullName>
    </submittedName>
</protein>
<dbReference type="Pfam" id="PF00775">
    <property type="entry name" value="Dioxygenase_C"/>
    <property type="match status" value="1"/>
</dbReference>
<proteinExistence type="inferred from homology"/>
<evidence type="ECO:0000313" key="5">
    <source>
        <dbReference type="EMBL" id="KZT35109.1"/>
    </source>
</evidence>
<organism evidence="5 6">
    <name type="scientific">Sistotremastrum suecicum HHB10207 ss-3</name>
    <dbReference type="NCBI Taxonomy" id="1314776"/>
    <lineage>
        <taxon>Eukaryota</taxon>
        <taxon>Fungi</taxon>
        <taxon>Dikarya</taxon>
        <taxon>Basidiomycota</taxon>
        <taxon>Agaricomycotina</taxon>
        <taxon>Agaricomycetes</taxon>
        <taxon>Sistotremastrales</taxon>
        <taxon>Sistotremastraceae</taxon>
        <taxon>Sistotremastrum</taxon>
    </lineage>
</organism>
<dbReference type="PANTHER" id="PTHR33711:SF7">
    <property type="entry name" value="INTRADIOL RING-CLEAVAGE DIOXYGENASES DOMAIN-CONTAINING PROTEIN-RELATED"/>
    <property type="match status" value="1"/>
</dbReference>
<evidence type="ECO:0000259" key="4">
    <source>
        <dbReference type="Pfam" id="PF00775"/>
    </source>
</evidence>
<dbReference type="GO" id="GO:0008199">
    <property type="term" value="F:ferric iron binding"/>
    <property type="evidence" value="ECO:0007669"/>
    <property type="project" value="InterPro"/>
</dbReference>
<gene>
    <name evidence="5" type="ORF">SISSUDRAFT_1121820</name>
</gene>
<accession>A0A166A9K0</accession>
<reference evidence="5 6" key="1">
    <citation type="journal article" date="2016" name="Mol. Biol. Evol.">
        <title>Comparative Genomics of Early-Diverging Mushroom-Forming Fungi Provides Insights into the Origins of Lignocellulose Decay Capabilities.</title>
        <authorList>
            <person name="Nagy L.G."/>
            <person name="Riley R."/>
            <person name="Tritt A."/>
            <person name="Adam C."/>
            <person name="Daum C."/>
            <person name="Floudas D."/>
            <person name="Sun H."/>
            <person name="Yadav J.S."/>
            <person name="Pangilinan J."/>
            <person name="Larsson K.H."/>
            <person name="Matsuura K."/>
            <person name="Barry K."/>
            <person name="Labutti K."/>
            <person name="Kuo R."/>
            <person name="Ohm R.A."/>
            <person name="Bhattacharya S.S."/>
            <person name="Shirouzu T."/>
            <person name="Yoshinaga Y."/>
            <person name="Martin F.M."/>
            <person name="Grigoriev I.V."/>
            <person name="Hibbett D.S."/>
        </authorList>
    </citation>
    <scope>NUCLEOTIDE SEQUENCE [LARGE SCALE GENOMIC DNA]</scope>
    <source>
        <strain evidence="5 6">HHB10207 ss-3</strain>
    </source>
</reference>
<comment type="similarity">
    <text evidence="1">Belongs to the intradiol ring-cleavage dioxygenase family.</text>
</comment>
<dbReference type="Proteomes" id="UP000076798">
    <property type="component" value="Unassembled WGS sequence"/>
</dbReference>
<dbReference type="GO" id="GO:0016702">
    <property type="term" value="F:oxidoreductase activity, acting on single donors with incorporation of molecular oxygen, incorporation of two atoms of oxygen"/>
    <property type="evidence" value="ECO:0007669"/>
    <property type="project" value="InterPro"/>
</dbReference>
<keyword evidence="3" id="KW-0560">Oxidoreductase</keyword>
<dbReference type="Gene3D" id="2.60.130.10">
    <property type="entry name" value="Aromatic compound dioxygenase"/>
    <property type="match status" value="1"/>
</dbReference>
<feature type="domain" description="Intradiol ring-cleavage dioxygenases" evidence="4">
    <location>
        <begin position="64"/>
        <end position="162"/>
    </location>
</feature>
<dbReference type="InterPro" id="IPR015889">
    <property type="entry name" value="Intradiol_dOase_core"/>
</dbReference>